<feature type="compositionally biased region" description="Polar residues" evidence="1">
    <location>
        <begin position="187"/>
        <end position="200"/>
    </location>
</feature>
<evidence type="ECO:0000313" key="4">
    <source>
        <dbReference type="EMBL" id="KAJ8763559.1"/>
    </source>
</evidence>
<name>A0AAV8TC47_9ROSI</name>
<dbReference type="PANTHER" id="PTHR31928:SF12">
    <property type="entry name" value="DUF3741 DOMAIN-CONTAINING PROTEIN"/>
    <property type="match status" value="1"/>
</dbReference>
<dbReference type="InterPro" id="IPR048297">
    <property type="entry name" value="DUF936_dom_pln"/>
</dbReference>
<gene>
    <name evidence="4" type="ORF">K2173_002442</name>
</gene>
<dbReference type="Pfam" id="PF06075">
    <property type="entry name" value="DUF936"/>
    <property type="match status" value="1"/>
</dbReference>
<sequence>MAQLSSGVLVKFLREMNVDGNPLHDRQPVLLQIRSIIPVLRDGDLWPNRGFIVKVSDLSHALYVSLPKEQDDMVLCNKLHLGQFIWVEKLEAAYPVPMLKGVKPIPGRNPCIGSPKDLLPLRNLEKSLGLTNLQPMNEEHNNDVTKKIPDKYGSLSVPNGNLEEGIGRTSWLTEDNVDVMKQKPNEKSQPLSISKVSSNEGKGKGGQNWTNDETDNIIAIKKPSRVSLGAPMVSSNGWMVKKATSYRPRKSGAERTVSYKPKRSNVGRNGEAVRRNRLRGVDIDAESMISATSTLSAYKRKSWTGREAANTIVVPETIVEKHVLKPDYSNRSASISPVHSHTNDISCSKPKSAISAATESSNIPDKSIVSVSEKVSEDSVNQKVASSSVIDKNFISTKTSWDSLSATLLKLGQEVLKQRDMALLAAVEALQEASAAERLLKCVSMYSELHLAKEDEEHPSVDKFFCLEDDLAQSISIVQSLTSVNPVKIANTDHSGHGSAKDALLLASNRQQNATLWIKAALASDLNPLSDCMKTNTAAMEVTSVSKRSGRKGCNAKSNGATVIMKQKNKGESDFSLVPDLDKHVCWVKGSALPVSTELANALHNDCRAWFLTYVEKYLDWVGSKMTSIPSDSQVAEMLYQVKRVNDWLDTRKGDSSNVEDSVSDAGSFERVRSKIYRILLKHAERTTMNAMGES</sequence>
<dbReference type="Proteomes" id="UP001159364">
    <property type="component" value="Linkage Group LG05"/>
</dbReference>
<evidence type="ECO:0000259" key="2">
    <source>
        <dbReference type="Pfam" id="PF06075"/>
    </source>
</evidence>
<dbReference type="Pfam" id="PF21647">
    <property type="entry name" value="DUF6857"/>
    <property type="match status" value="1"/>
</dbReference>
<keyword evidence="5" id="KW-1185">Reference proteome</keyword>
<dbReference type="AlphaFoldDB" id="A0AAV8TC47"/>
<accession>A0AAV8TC47</accession>
<proteinExistence type="predicted"/>
<feature type="region of interest" description="Disordered" evidence="1">
    <location>
        <begin position="182"/>
        <end position="211"/>
    </location>
</feature>
<feature type="region of interest" description="Disordered" evidence="1">
    <location>
        <begin position="246"/>
        <end position="270"/>
    </location>
</feature>
<feature type="domain" description="DUF936" evidence="2">
    <location>
        <begin position="4"/>
        <end position="119"/>
    </location>
</feature>
<comment type="caution">
    <text evidence="4">The sequence shown here is derived from an EMBL/GenBank/DDBJ whole genome shotgun (WGS) entry which is preliminary data.</text>
</comment>
<dbReference type="PANTHER" id="PTHR31928">
    <property type="entry name" value="EXPRESSED PROTEIN"/>
    <property type="match status" value="1"/>
</dbReference>
<evidence type="ECO:0000313" key="5">
    <source>
        <dbReference type="Proteomes" id="UP001159364"/>
    </source>
</evidence>
<dbReference type="EMBL" id="JAIWQS010000005">
    <property type="protein sequence ID" value="KAJ8763559.1"/>
    <property type="molecule type" value="Genomic_DNA"/>
</dbReference>
<reference evidence="4 5" key="1">
    <citation type="submission" date="2021-09" db="EMBL/GenBank/DDBJ databases">
        <title>Genomic insights and catalytic innovation underlie evolution of tropane alkaloids biosynthesis.</title>
        <authorList>
            <person name="Wang Y.-J."/>
            <person name="Tian T."/>
            <person name="Huang J.-P."/>
            <person name="Huang S.-X."/>
        </authorList>
    </citation>
    <scope>NUCLEOTIDE SEQUENCE [LARGE SCALE GENOMIC DNA]</scope>
    <source>
        <strain evidence="4">KIB-2018</strain>
        <tissue evidence="4">Leaf</tissue>
    </source>
</reference>
<evidence type="ECO:0000259" key="3">
    <source>
        <dbReference type="Pfam" id="PF21647"/>
    </source>
</evidence>
<feature type="domain" description="DUF6857" evidence="3">
    <location>
        <begin position="391"/>
        <end position="690"/>
    </location>
</feature>
<dbReference type="InterPro" id="IPR010341">
    <property type="entry name" value="DUF936_pln"/>
</dbReference>
<protein>
    <submittedName>
        <fullName evidence="4">Uncharacterized protein</fullName>
    </submittedName>
</protein>
<organism evidence="4 5">
    <name type="scientific">Erythroxylum novogranatense</name>
    <dbReference type="NCBI Taxonomy" id="1862640"/>
    <lineage>
        <taxon>Eukaryota</taxon>
        <taxon>Viridiplantae</taxon>
        <taxon>Streptophyta</taxon>
        <taxon>Embryophyta</taxon>
        <taxon>Tracheophyta</taxon>
        <taxon>Spermatophyta</taxon>
        <taxon>Magnoliopsida</taxon>
        <taxon>eudicotyledons</taxon>
        <taxon>Gunneridae</taxon>
        <taxon>Pentapetalae</taxon>
        <taxon>rosids</taxon>
        <taxon>fabids</taxon>
        <taxon>Malpighiales</taxon>
        <taxon>Erythroxylaceae</taxon>
        <taxon>Erythroxylum</taxon>
    </lineage>
</organism>
<dbReference type="InterPro" id="IPR049172">
    <property type="entry name" value="DUF6857_pln"/>
</dbReference>
<evidence type="ECO:0000256" key="1">
    <source>
        <dbReference type="SAM" id="MobiDB-lite"/>
    </source>
</evidence>